<dbReference type="Proteomes" id="UP000193067">
    <property type="component" value="Unassembled WGS sequence"/>
</dbReference>
<protein>
    <submittedName>
        <fullName evidence="3">Uncharacterized protein</fullName>
    </submittedName>
</protein>
<gene>
    <name evidence="3" type="ORF">PYCCODRAFT_1422205</name>
</gene>
<feature type="region of interest" description="Disordered" evidence="2">
    <location>
        <begin position="1"/>
        <end position="27"/>
    </location>
</feature>
<evidence type="ECO:0000313" key="3">
    <source>
        <dbReference type="EMBL" id="OSD07509.1"/>
    </source>
</evidence>
<dbReference type="AlphaFoldDB" id="A0A1Y2J286"/>
<sequence length="365" mass="38701">MFNSLNAENDGVLAPASPAIRPSEESDEVDQLDEAAYAAPALESLAPVAAPLGHLLQVLTDHTSQCDRCRATAHRDKSKDGPRTKVLARFNGSGFGIVKRTETDWAAVFEAVESATGFIVTHGVVVLDAAALAAKTSDCYKPGVHPTEWPDFVRAFLADRYGARFTALCDVVIRPGPRIPGERAINNPCQGKGVQLPAASVSGSQGAVGPRLAVPDLPDVITENGKAALGASPIPYIKFVRAPRAATNSQVKRHHSHALSPSAPSRSPSCQWQSPQPLARDSARVKSESSAGGPGSIELDAHADPASLSSPFTSPSADRQVLYAEMKALQEEHATLRARQAVIQAQLEVLEAREADLAAFLSERF</sequence>
<feature type="coiled-coil region" evidence="1">
    <location>
        <begin position="319"/>
        <end position="346"/>
    </location>
</feature>
<reference evidence="3 4" key="1">
    <citation type="journal article" date="2015" name="Biotechnol. Biofuels">
        <title>Enhanced degradation of softwood versus hardwood by the white-rot fungus Pycnoporus coccineus.</title>
        <authorList>
            <person name="Couturier M."/>
            <person name="Navarro D."/>
            <person name="Chevret D."/>
            <person name="Henrissat B."/>
            <person name="Piumi F."/>
            <person name="Ruiz-Duenas F.J."/>
            <person name="Martinez A.T."/>
            <person name="Grigoriev I.V."/>
            <person name="Riley R."/>
            <person name="Lipzen A."/>
            <person name="Berrin J.G."/>
            <person name="Master E.R."/>
            <person name="Rosso M.N."/>
        </authorList>
    </citation>
    <scope>NUCLEOTIDE SEQUENCE [LARGE SCALE GENOMIC DNA]</scope>
    <source>
        <strain evidence="3 4">BRFM310</strain>
    </source>
</reference>
<feature type="region of interest" description="Disordered" evidence="2">
    <location>
        <begin position="247"/>
        <end position="314"/>
    </location>
</feature>
<evidence type="ECO:0000256" key="1">
    <source>
        <dbReference type="SAM" id="Coils"/>
    </source>
</evidence>
<evidence type="ECO:0000256" key="2">
    <source>
        <dbReference type="SAM" id="MobiDB-lite"/>
    </source>
</evidence>
<keyword evidence="1" id="KW-0175">Coiled coil</keyword>
<accession>A0A1Y2J286</accession>
<proteinExistence type="predicted"/>
<evidence type="ECO:0000313" key="4">
    <source>
        <dbReference type="Proteomes" id="UP000193067"/>
    </source>
</evidence>
<name>A0A1Y2J286_TRAC3</name>
<feature type="compositionally biased region" description="Low complexity" evidence="2">
    <location>
        <begin position="258"/>
        <end position="269"/>
    </location>
</feature>
<organism evidence="3 4">
    <name type="scientific">Trametes coccinea (strain BRFM310)</name>
    <name type="common">Pycnoporus coccineus</name>
    <dbReference type="NCBI Taxonomy" id="1353009"/>
    <lineage>
        <taxon>Eukaryota</taxon>
        <taxon>Fungi</taxon>
        <taxon>Dikarya</taxon>
        <taxon>Basidiomycota</taxon>
        <taxon>Agaricomycotina</taxon>
        <taxon>Agaricomycetes</taxon>
        <taxon>Polyporales</taxon>
        <taxon>Polyporaceae</taxon>
        <taxon>Trametes</taxon>
    </lineage>
</organism>
<dbReference type="OrthoDB" id="2744476at2759"/>
<keyword evidence="4" id="KW-1185">Reference proteome</keyword>
<dbReference type="EMBL" id="KZ084088">
    <property type="protein sequence ID" value="OSD07509.1"/>
    <property type="molecule type" value="Genomic_DNA"/>
</dbReference>